<evidence type="ECO:0000313" key="2">
    <source>
        <dbReference type="EMBL" id="KAF2317145.1"/>
    </source>
</evidence>
<comment type="caution">
    <text evidence="2">The sequence shown here is derived from an EMBL/GenBank/DDBJ whole genome shotgun (WGS) entry which is preliminary data.</text>
</comment>
<dbReference type="Proteomes" id="UP000467840">
    <property type="component" value="Chromosome 6"/>
</dbReference>
<dbReference type="Pfam" id="PF00481">
    <property type="entry name" value="PP2C"/>
    <property type="match status" value="1"/>
</dbReference>
<dbReference type="Gene3D" id="3.60.40.10">
    <property type="entry name" value="PPM-type phosphatase domain"/>
    <property type="match status" value="1"/>
</dbReference>
<dbReference type="AlphaFoldDB" id="A0A6A6MX40"/>
<evidence type="ECO:0000313" key="3">
    <source>
        <dbReference type="Proteomes" id="UP000467840"/>
    </source>
</evidence>
<feature type="domain" description="PPM-type phosphatase" evidence="1">
    <location>
        <begin position="42"/>
        <end position="182"/>
    </location>
</feature>
<protein>
    <recommendedName>
        <fullName evidence="1">PPM-type phosphatase domain-containing protein</fullName>
    </recommendedName>
</protein>
<dbReference type="EMBL" id="JAAGAX010000004">
    <property type="protein sequence ID" value="KAF2317145.1"/>
    <property type="molecule type" value="Genomic_DNA"/>
</dbReference>
<dbReference type="PANTHER" id="PTHR47992">
    <property type="entry name" value="PROTEIN PHOSPHATASE"/>
    <property type="match status" value="1"/>
</dbReference>
<organism evidence="2 3">
    <name type="scientific">Hevea brasiliensis</name>
    <name type="common">Para rubber tree</name>
    <name type="synonym">Siphonia brasiliensis</name>
    <dbReference type="NCBI Taxonomy" id="3981"/>
    <lineage>
        <taxon>Eukaryota</taxon>
        <taxon>Viridiplantae</taxon>
        <taxon>Streptophyta</taxon>
        <taxon>Embryophyta</taxon>
        <taxon>Tracheophyta</taxon>
        <taxon>Spermatophyta</taxon>
        <taxon>Magnoliopsida</taxon>
        <taxon>eudicotyledons</taxon>
        <taxon>Gunneridae</taxon>
        <taxon>Pentapetalae</taxon>
        <taxon>rosids</taxon>
        <taxon>fabids</taxon>
        <taxon>Malpighiales</taxon>
        <taxon>Euphorbiaceae</taxon>
        <taxon>Crotonoideae</taxon>
        <taxon>Micrandreae</taxon>
        <taxon>Hevea</taxon>
    </lineage>
</organism>
<dbReference type="GO" id="GO:0004722">
    <property type="term" value="F:protein serine/threonine phosphatase activity"/>
    <property type="evidence" value="ECO:0007669"/>
    <property type="project" value="InterPro"/>
</dbReference>
<keyword evidence="3" id="KW-1185">Reference proteome</keyword>
<dbReference type="InterPro" id="IPR036457">
    <property type="entry name" value="PPM-type-like_dom_sf"/>
</dbReference>
<dbReference type="PROSITE" id="PS51746">
    <property type="entry name" value="PPM_2"/>
    <property type="match status" value="1"/>
</dbReference>
<evidence type="ECO:0000259" key="1">
    <source>
        <dbReference type="PROSITE" id="PS51746"/>
    </source>
</evidence>
<dbReference type="InterPro" id="IPR001932">
    <property type="entry name" value="PPM-type_phosphatase-like_dom"/>
</dbReference>
<proteinExistence type="predicted"/>
<gene>
    <name evidence="2" type="ORF">GH714_012176</name>
</gene>
<dbReference type="InterPro" id="IPR015655">
    <property type="entry name" value="PP2C"/>
</dbReference>
<dbReference type="SUPFAM" id="SSF81606">
    <property type="entry name" value="PP2C-like"/>
    <property type="match status" value="1"/>
</dbReference>
<reference evidence="2 3" key="1">
    <citation type="journal article" date="2020" name="Mol. Plant">
        <title>The Chromosome-Based Rubber Tree Genome Provides New Insights into Spurge Genome Evolution and Rubber Biosynthesis.</title>
        <authorList>
            <person name="Liu J."/>
            <person name="Shi C."/>
            <person name="Shi C.C."/>
            <person name="Li W."/>
            <person name="Zhang Q.J."/>
            <person name="Zhang Y."/>
            <person name="Li K."/>
            <person name="Lu H.F."/>
            <person name="Shi C."/>
            <person name="Zhu S.T."/>
            <person name="Xiao Z.Y."/>
            <person name="Nan H."/>
            <person name="Yue Y."/>
            <person name="Zhu X.G."/>
            <person name="Wu Y."/>
            <person name="Hong X.N."/>
            <person name="Fan G.Y."/>
            <person name="Tong Y."/>
            <person name="Zhang D."/>
            <person name="Mao C.L."/>
            <person name="Liu Y.L."/>
            <person name="Hao S.J."/>
            <person name="Liu W.Q."/>
            <person name="Lv M.Q."/>
            <person name="Zhang H.B."/>
            <person name="Liu Y."/>
            <person name="Hu-Tang G.R."/>
            <person name="Wang J.P."/>
            <person name="Wang J.H."/>
            <person name="Sun Y.H."/>
            <person name="Ni S.B."/>
            <person name="Chen W.B."/>
            <person name="Zhang X.C."/>
            <person name="Jiao Y.N."/>
            <person name="Eichler E.E."/>
            <person name="Li G.H."/>
            <person name="Liu X."/>
            <person name="Gao L.Z."/>
        </authorList>
    </citation>
    <scope>NUCLEOTIDE SEQUENCE [LARGE SCALE GENOMIC DNA]</scope>
    <source>
        <strain evidence="3">cv. GT1</strain>
        <tissue evidence="2">Leaf</tissue>
    </source>
</reference>
<sequence>MAEQTEKAFLKQPKVFLCSKKSGKGKRPAKLEIDSGNPLDWVSRLPEKQLKNEKRHSNIRHTYLRVSVLKKEIMYYWAMQVFDGHGGKRGAHFVRDHLPRVIVEDADFPLNLRKWSQGRSLRLMQLLQRLAPLSLPFSSGTTALTAMIFGRSLLVANAGDCLAVLSRRGTAIKFNKLNFKFC</sequence>
<name>A0A6A6MX40_HEVBR</name>
<accession>A0A6A6MX40</accession>